<sequence length="490" mass="53617">MALLARATSLITGLTLIMLFQELYSYTVSPQPFLHSKTETALSYTHPNRYRSRRHLIENKMFSTSNENEETPNDADEDGDHENDSYMVNASSEFLDDTSASSGNMVKSESSPAKTLDWGGALGKLRQRVEDMESGKAGDASQVLFRLMSSESPNQAIGSFVSSANPQVVQAMSGAVSSLLGGLSNPQMGADVLVKASGDKIGSLCFHLQMTGYMFRNAEYVMALKEVMHLRGSTSLQDYKDAFDRIDADNSGFIEYSEIKELLDDVYEGSTPAYEVESFIKFFDENNDGKVSWEEFERGLGSAIAQQQQLVKKLNLLAPAALDDDDDAPNLDPDVTGIVELELENGKIVEVEAKEYIQSLKKEAQALKDALRREKFGGAPPNPRAGNGSDLSANEPGEGFGGITGYIASRQGDLKALTQGISPEIVSTMKKLVDFVLEGGESGQTKNVPKEEIHMEIPGSALQQLALWQLILGYRLREAEAKGDYLKLLE</sequence>
<proteinExistence type="predicted"/>
<dbReference type="Gene3D" id="1.10.238.10">
    <property type="entry name" value="EF-hand"/>
    <property type="match status" value="1"/>
</dbReference>
<dbReference type="PROSITE" id="PS50222">
    <property type="entry name" value="EF_HAND_2"/>
    <property type="match status" value="2"/>
</dbReference>
<dbReference type="CDD" id="cd00051">
    <property type="entry name" value="EFh"/>
    <property type="match status" value="1"/>
</dbReference>
<feature type="region of interest" description="Disordered" evidence="2">
    <location>
        <begin position="98"/>
        <end position="119"/>
    </location>
</feature>
<feature type="region of interest" description="Disordered" evidence="2">
    <location>
        <begin position="374"/>
        <end position="395"/>
    </location>
</feature>
<evidence type="ECO:0000313" key="5">
    <source>
        <dbReference type="Proteomes" id="UP000000759"/>
    </source>
</evidence>
<dbReference type="OrthoDB" id="191686at2759"/>
<dbReference type="Pfam" id="PF05542">
    <property type="entry name" value="DUF760"/>
    <property type="match status" value="2"/>
</dbReference>
<dbReference type="InterPro" id="IPR011992">
    <property type="entry name" value="EF-hand-dom_pair"/>
</dbReference>
<dbReference type="PANTHER" id="PTHR33598">
    <property type="entry name" value="OS02G0833400 PROTEIN"/>
    <property type="match status" value="1"/>
</dbReference>
<reference evidence="4 5" key="1">
    <citation type="journal article" date="2008" name="Nature">
        <title>The Phaeodactylum genome reveals the evolutionary history of diatom genomes.</title>
        <authorList>
            <person name="Bowler C."/>
            <person name="Allen A.E."/>
            <person name="Badger J.H."/>
            <person name="Grimwood J."/>
            <person name="Jabbari K."/>
            <person name="Kuo A."/>
            <person name="Maheswari U."/>
            <person name="Martens C."/>
            <person name="Maumus F."/>
            <person name="Otillar R.P."/>
            <person name="Rayko E."/>
            <person name="Salamov A."/>
            <person name="Vandepoele K."/>
            <person name="Beszteri B."/>
            <person name="Gruber A."/>
            <person name="Heijde M."/>
            <person name="Katinka M."/>
            <person name="Mock T."/>
            <person name="Valentin K."/>
            <person name="Verret F."/>
            <person name="Berges J.A."/>
            <person name="Brownlee C."/>
            <person name="Cadoret J.P."/>
            <person name="Chiovitti A."/>
            <person name="Choi C.J."/>
            <person name="Coesel S."/>
            <person name="De Martino A."/>
            <person name="Detter J.C."/>
            <person name="Durkin C."/>
            <person name="Falciatore A."/>
            <person name="Fournet J."/>
            <person name="Haruta M."/>
            <person name="Huysman M.J."/>
            <person name="Jenkins B.D."/>
            <person name="Jiroutova K."/>
            <person name="Jorgensen R.E."/>
            <person name="Joubert Y."/>
            <person name="Kaplan A."/>
            <person name="Kroger N."/>
            <person name="Kroth P.G."/>
            <person name="La Roche J."/>
            <person name="Lindquist E."/>
            <person name="Lommer M."/>
            <person name="Martin-Jezequel V."/>
            <person name="Lopez P.J."/>
            <person name="Lucas S."/>
            <person name="Mangogna M."/>
            <person name="McGinnis K."/>
            <person name="Medlin L.K."/>
            <person name="Montsant A."/>
            <person name="Oudot-Le Secq M.P."/>
            <person name="Napoli C."/>
            <person name="Obornik M."/>
            <person name="Parker M.S."/>
            <person name="Petit J.L."/>
            <person name="Porcel B.M."/>
            <person name="Poulsen N."/>
            <person name="Robison M."/>
            <person name="Rychlewski L."/>
            <person name="Rynearson T.A."/>
            <person name="Schmutz J."/>
            <person name="Shapiro H."/>
            <person name="Siaut M."/>
            <person name="Stanley M."/>
            <person name="Sussman M.R."/>
            <person name="Taylor A.R."/>
            <person name="Vardi A."/>
            <person name="von Dassow P."/>
            <person name="Vyverman W."/>
            <person name="Willis A."/>
            <person name="Wyrwicz L.S."/>
            <person name="Rokhsar D.S."/>
            <person name="Weissenbach J."/>
            <person name="Armbrust E.V."/>
            <person name="Green B.R."/>
            <person name="Van de Peer Y."/>
            <person name="Grigoriev I.V."/>
        </authorList>
    </citation>
    <scope>NUCLEOTIDE SEQUENCE [LARGE SCALE GENOMIC DNA]</scope>
    <source>
        <strain evidence="4 5">CCAP 1055/1</strain>
    </source>
</reference>
<feature type="compositionally biased region" description="Polar residues" evidence="2">
    <location>
        <begin position="98"/>
        <end position="113"/>
    </location>
</feature>
<protein>
    <recommendedName>
        <fullName evidence="3">EF-hand domain-containing protein</fullName>
    </recommendedName>
</protein>
<keyword evidence="1" id="KW-0106">Calcium</keyword>
<evidence type="ECO:0000313" key="4">
    <source>
        <dbReference type="EMBL" id="EEC46806.1"/>
    </source>
</evidence>
<dbReference type="SUPFAM" id="SSF47473">
    <property type="entry name" value="EF-hand"/>
    <property type="match status" value="1"/>
</dbReference>
<accession>B7G3C3</accession>
<dbReference type="SMART" id="SM00054">
    <property type="entry name" value="EFh"/>
    <property type="match status" value="2"/>
</dbReference>
<dbReference type="HOGENOM" id="CLU_036679_0_0_1"/>
<dbReference type="GeneID" id="7202558"/>
<dbReference type="eggNOG" id="ENOG502S2TD">
    <property type="taxonomic scope" value="Eukaryota"/>
</dbReference>
<feature type="domain" description="EF-hand" evidence="3">
    <location>
        <begin position="275"/>
        <end position="306"/>
    </location>
</feature>
<evidence type="ECO:0000256" key="2">
    <source>
        <dbReference type="SAM" id="MobiDB-lite"/>
    </source>
</evidence>
<name>B7G3C3_PHATC</name>
<dbReference type="KEGG" id="pti:PHATRDRAFT_47426"/>
<gene>
    <name evidence="4" type="ORF">PHATRDRAFT_47426</name>
</gene>
<feature type="compositionally biased region" description="Acidic residues" evidence="2">
    <location>
        <begin position="67"/>
        <end position="81"/>
    </location>
</feature>
<dbReference type="Pfam" id="PF13499">
    <property type="entry name" value="EF-hand_7"/>
    <property type="match status" value="1"/>
</dbReference>
<dbReference type="InterPro" id="IPR018247">
    <property type="entry name" value="EF_Hand_1_Ca_BS"/>
</dbReference>
<dbReference type="AlphaFoldDB" id="B7G3C3"/>
<evidence type="ECO:0000256" key="1">
    <source>
        <dbReference type="ARBA" id="ARBA00022837"/>
    </source>
</evidence>
<dbReference type="InterPro" id="IPR002048">
    <property type="entry name" value="EF_hand_dom"/>
</dbReference>
<dbReference type="PANTHER" id="PTHR33598:SF4">
    <property type="entry name" value="OS02G0833400 PROTEIN"/>
    <property type="match status" value="1"/>
</dbReference>
<dbReference type="InterPro" id="IPR008479">
    <property type="entry name" value="DUF760"/>
</dbReference>
<dbReference type="EMBL" id="CM000615">
    <property type="protein sequence ID" value="EEC46806.1"/>
    <property type="molecule type" value="Genomic_DNA"/>
</dbReference>
<dbReference type="Proteomes" id="UP000000759">
    <property type="component" value="Chromosome 13"/>
</dbReference>
<dbReference type="PaxDb" id="2850-Phatr47426"/>
<dbReference type="PROSITE" id="PS00018">
    <property type="entry name" value="EF_HAND_1"/>
    <property type="match status" value="2"/>
</dbReference>
<feature type="domain" description="EF-hand" evidence="3">
    <location>
        <begin position="234"/>
        <end position="269"/>
    </location>
</feature>
<reference evidence="5" key="2">
    <citation type="submission" date="2008-08" db="EMBL/GenBank/DDBJ databases">
        <authorList>
            <consortium name="Diatom Consortium"/>
            <person name="Grigoriev I."/>
            <person name="Grimwood J."/>
            <person name="Kuo A."/>
            <person name="Otillar R.P."/>
            <person name="Salamov A."/>
            <person name="Detter J.C."/>
            <person name="Lindquist E."/>
            <person name="Shapiro H."/>
            <person name="Lucas S."/>
            <person name="Glavina del Rio T."/>
            <person name="Pitluck S."/>
            <person name="Rokhsar D."/>
            <person name="Bowler C."/>
        </authorList>
    </citation>
    <scope>GENOME REANNOTATION</scope>
    <source>
        <strain evidence="5">CCAP 1055/1</strain>
    </source>
</reference>
<dbReference type="InParanoid" id="B7G3C3"/>
<organism evidence="4 5">
    <name type="scientific">Phaeodactylum tricornutum (strain CCAP 1055/1)</name>
    <dbReference type="NCBI Taxonomy" id="556484"/>
    <lineage>
        <taxon>Eukaryota</taxon>
        <taxon>Sar</taxon>
        <taxon>Stramenopiles</taxon>
        <taxon>Ochrophyta</taxon>
        <taxon>Bacillariophyta</taxon>
        <taxon>Bacillariophyceae</taxon>
        <taxon>Bacillariophycidae</taxon>
        <taxon>Naviculales</taxon>
        <taxon>Phaeodactylaceae</taxon>
        <taxon>Phaeodactylum</taxon>
    </lineage>
</organism>
<dbReference type="RefSeq" id="XP_002181592.1">
    <property type="nucleotide sequence ID" value="XM_002181556.1"/>
</dbReference>
<keyword evidence="5" id="KW-1185">Reference proteome</keyword>
<evidence type="ECO:0000259" key="3">
    <source>
        <dbReference type="PROSITE" id="PS50222"/>
    </source>
</evidence>
<feature type="region of interest" description="Disordered" evidence="2">
    <location>
        <begin position="62"/>
        <end position="85"/>
    </location>
</feature>
<dbReference type="GO" id="GO:0005509">
    <property type="term" value="F:calcium ion binding"/>
    <property type="evidence" value="ECO:0007669"/>
    <property type="project" value="InterPro"/>
</dbReference>